<dbReference type="Gene3D" id="3.40.50.12370">
    <property type="match status" value="1"/>
</dbReference>
<dbReference type="SUPFAM" id="SSF52402">
    <property type="entry name" value="Adenine nucleotide alpha hydrolases-like"/>
    <property type="match status" value="2"/>
</dbReference>
<sequence length="296" mass="33269">MHPIRSILVPVDFSKVSANAFRYALRLADQLDASIDLLYVLPDTDGSLMSISLNDQYVGLGKEKLADFFTKGMTAVSSHLEHVPAVRLFVENGSLRATILRHLEAEQNNLILMGTQGEDNEEADNIFGSNTSNLVGRATCPVLVIPKSFDFRPLHSICYATDLTHIDAFHAGHVLKALRVFKPRLDFVHVKTGKGQKTNFDMDLLREVFHRPGTGVDTRFHVLEDDDVAEEILDYAEDISADLVVMHRPRRGWLSRLFSKSNTREAVLETTLPLLILPQEESDERKNEVSFISEKV</sequence>
<dbReference type="Proteomes" id="UP000199021">
    <property type="component" value="Unassembled WGS sequence"/>
</dbReference>
<protein>
    <submittedName>
        <fullName evidence="3">Nucleotide-binding universal stress protein, UspA family</fullName>
    </submittedName>
</protein>
<dbReference type="AlphaFoldDB" id="A0A1H9KX60"/>
<dbReference type="RefSeq" id="WP_090171160.1">
    <property type="nucleotide sequence ID" value="NZ_FOFB01000022.1"/>
</dbReference>
<comment type="similarity">
    <text evidence="1">Belongs to the universal stress protein A family.</text>
</comment>
<dbReference type="EMBL" id="FOFB01000022">
    <property type="protein sequence ID" value="SER03752.1"/>
    <property type="molecule type" value="Genomic_DNA"/>
</dbReference>
<dbReference type="InParanoid" id="A0A1H9KX60"/>
<dbReference type="PRINTS" id="PR01438">
    <property type="entry name" value="UNVRSLSTRESS"/>
</dbReference>
<evidence type="ECO:0000259" key="2">
    <source>
        <dbReference type="Pfam" id="PF00582"/>
    </source>
</evidence>
<dbReference type="FunCoup" id="A0A1H9KX60">
    <property type="interactions" value="153"/>
</dbReference>
<proteinExistence type="inferred from homology"/>
<dbReference type="CDD" id="cd00293">
    <property type="entry name" value="USP-like"/>
    <property type="match status" value="1"/>
</dbReference>
<gene>
    <name evidence="3" type="ORF">SAMN05444359_12231</name>
</gene>
<dbReference type="PANTHER" id="PTHR46268:SF6">
    <property type="entry name" value="UNIVERSAL STRESS PROTEIN UP12"/>
    <property type="match status" value="1"/>
</dbReference>
<dbReference type="InterPro" id="IPR006016">
    <property type="entry name" value="UspA"/>
</dbReference>
<feature type="domain" description="UspA" evidence="2">
    <location>
        <begin position="215"/>
        <end position="278"/>
    </location>
</feature>
<evidence type="ECO:0000313" key="3">
    <source>
        <dbReference type="EMBL" id="SER03752.1"/>
    </source>
</evidence>
<organism evidence="3 4">
    <name type="scientific">Neolewinella agarilytica</name>
    <dbReference type="NCBI Taxonomy" id="478744"/>
    <lineage>
        <taxon>Bacteria</taxon>
        <taxon>Pseudomonadati</taxon>
        <taxon>Bacteroidota</taxon>
        <taxon>Saprospiria</taxon>
        <taxon>Saprospirales</taxon>
        <taxon>Lewinellaceae</taxon>
        <taxon>Neolewinella</taxon>
    </lineage>
</organism>
<feature type="domain" description="UspA" evidence="2">
    <location>
        <begin position="4"/>
        <end position="146"/>
    </location>
</feature>
<dbReference type="STRING" id="478744.SAMN05444359_12231"/>
<name>A0A1H9KX60_9BACT</name>
<keyword evidence="4" id="KW-1185">Reference proteome</keyword>
<dbReference type="Pfam" id="PF00582">
    <property type="entry name" value="Usp"/>
    <property type="match status" value="2"/>
</dbReference>
<evidence type="ECO:0000313" key="4">
    <source>
        <dbReference type="Proteomes" id="UP000199021"/>
    </source>
</evidence>
<dbReference type="OrthoDB" id="9788959at2"/>
<accession>A0A1H9KX60</accession>
<reference evidence="4" key="1">
    <citation type="submission" date="2016-10" db="EMBL/GenBank/DDBJ databases">
        <authorList>
            <person name="Varghese N."/>
            <person name="Submissions S."/>
        </authorList>
    </citation>
    <scope>NUCLEOTIDE SEQUENCE [LARGE SCALE GENOMIC DNA]</scope>
    <source>
        <strain evidence="4">DSM 24740</strain>
    </source>
</reference>
<dbReference type="PANTHER" id="PTHR46268">
    <property type="entry name" value="STRESS RESPONSE PROTEIN NHAX"/>
    <property type="match status" value="1"/>
</dbReference>
<dbReference type="InterPro" id="IPR006015">
    <property type="entry name" value="Universal_stress_UspA"/>
</dbReference>
<evidence type="ECO:0000256" key="1">
    <source>
        <dbReference type="ARBA" id="ARBA00008791"/>
    </source>
</evidence>